<accession>A0ACC1HV21</accession>
<feature type="non-terminal residue" evidence="1">
    <location>
        <position position="741"/>
    </location>
</feature>
<sequence>MPPKDREPSPERKAPSTERGWETINMNDYTPPSSRAKRQRVAGVDPNKSGAQAGPSRHTRTGHFRSITERGGTIKEWAGEHEREAKLLISEGCIRRDVNEVLRLLRPRNQAVVERANCIAADIAGQLDSLDLNGGDEGVKNILLWITPPSPREAETTTTNPKTTVFTTEHRMYPCIIAFINFVAEKLQDSLPTTDRRNCNSSPPSTTPSPPPPTTPSSSLPTPTSTPTPPRLIYACKDADVKPTGSDGSIRIDIGLVEVSPGAALANLDKSPSYYDLFAVIEAKRSVSGEDRAFEQLLVYTRQLYALQHDRRFAWGVIVCGSHIRVCLFSPNEAVFASTVMDVATKPGRKAFVEFLVNCSFCDIDQLGLDPTVTYLKHIKCWKIECPTEGEKGKEKDPKYVYFDKTIVAANRLFGRHTRCFLGSLDMPAEGSKLKHDVVVKDSWSHAADKRCDEVKSLRTIRDALSGKEGIDFEYPRLLHSGRVKVPSTGAHDDTKNLYHGLPITTTTGNDDGSGGPAPKWPSREHRRIVMQPVGWPLRFVESVPALIIVLRDVMRCHSAILRECGILHRDISISNILVVRPKSGHVRGMLIDFDCAVDTEVSEGEARTEMTNKPSFMSVLNLEDSPGERTALDDWESLLYVVCWLGTYGVNKHTRRKEDGGKPEKLIIREWRYGSFDEIASKKRIYLDTGAAFRSYILASFNPNMKHRTMLARLASDLRKTLVERKEPGCRGSLKRPEED</sequence>
<gene>
    <name evidence="1" type="ORF">EV182_001729</name>
</gene>
<protein>
    <submittedName>
        <fullName evidence="1">Uncharacterized protein</fullName>
    </submittedName>
</protein>
<dbReference type="EMBL" id="JAMZIH010000285">
    <property type="protein sequence ID" value="KAJ1679593.1"/>
    <property type="molecule type" value="Genomic_DNA"/>
</dbReference>
<dbReference type="Proteomes" id="UP001145114">
    <property type="component" value="Unassembled WGS sequence"/>
</dbReference>
<keyword evidence="2" id="KW-1185">Reference proteome</keyword>
<proteinExistence type="predicted"/>
<organism evidence="1 2">
    <name type="scientific">Spiromyces aspiralis</name>
    <dbReference type="NCBI Taxonomy" id="68401"/>
    <lineage>
        <taxon>Eukaryota</taxon>
        <taxon>Fungi</taxon>
        <taxon>Fungi incertae sedis</taxon>
        <taxon>Zoopagomycota</taxon>
        <taxon>Kickxellomycotina</taxon>
        <taxon>Kickxellomycetes</taxon>
        <taxon>Kickxellales</taxon>
        <taxon>Kickxellaceae</taxon>
        <taxon>Spiromyces</taxon>
    </lineage>
</organism>
<reference evidence="1" key="1">
    <citation type="submission" date="2022-06" db="EMBL/GenBank/DDBJ databases">
        <title>Phylogenomic reconstructions and comparative analyses of Kickxellomycotina fungi.</title>
        <authorList>
            <person name="Reynolds N.K."/>
            <person name="Stajich J.E."/>
            <person name="Barry K."/>
            <person name="Grigoriev I.V."/>
            <person name="Crous P."/>
            <person name="Smith M.E."/>
        </authorList>
    </citation>
    <scope>NUCLEOTIDE SEQUENCE</scope>
    <source>
        <strain evidence="1">RSA 2271</strain>
    </source>
</reference>
<comment type="caution">
    <text evidence="1">The sequence shown here is derived from an EMBL/GenBank/DDBJ whole genome shotgun (WGS) entry which is preliminary data.</text>
</comment>
<evidence type="ECO:0000313" key="2">
    <source>
        <dbReference type="Proteomes" id="UP001145114"/>
    </source>
</evidence>
<evidence type="ECO:0000313" key="1">
    <source>
        <dbReference type="EMBL" id="KAJ1679593.1"/>
    </source>
</evidence>
<name>A0ACC1HV21_9FUNG</name>